<accession>A0A8U0HYN7</accession>
<dbReference type="Gene3D" id="3.40.710.10">
    <property type="entry name" value="DD-peptidase/beta-lactamase superfamily"/>
    <property type="match status" value="1"/>
</dbReference>
<dbReference type="PANTHER" id="PTHR35333">
    <property type="entry name" value="BETA-LACTAMASE"/>
    <property type="match status" value="1"/>
</dbReference>
<keyword evidence="2" id="KW-0378">Hydrolase</keyword>
<dbReference type="GeneID" id="72185184"/>
<dbReference type="KEGG" id="halx:M0R89_08255"/>
<name>A0A8U0HYN7_9EURY</name>
<dbReference type="GO" id="GO:0008800">
    <property type="term" value="F:beta-lactamase activity"/>
    <property type="evidence" value="ECO:0007669"/>
    <property type="project" value="InterPro"/>
</dbReference>
<evidence type="ECO:0000313" key="2">
    <source>
        <dbReference type="EMBL" id="UPV76038.1"/>
    </source>
</evidence>
<keyword evidence="3" id="KW-1185">Reference proteome</keyword>
<dbReference type="InterPro" id="IPR012338">
    <property type="entry name" value="Beta-lactam/transpept-like"/>
</dbReference>
<dbReference type="EMBL" id="CP096659">
    <property type="protein sequence ID" value="UPV76038.1"/>
    <property type="molecule type" value="Genomic_DNA"/>
</dbReference>
<dbReference type="RefSeq" id="WP_248652075.1">
    <property type="nucleotide sequence ID" value="NZ_CP096659.1"/>
</dbReference>
<evidence type="ECO:0000259" key="1">
    <source>
        <dbReference type="Pfam" id="PF13354"/>
    </source>
</evidence>
<dbReference type="PANTHER" id="PTHR35333:SF3">
    <property type="entry name" value="BETA-LACTAMASE-TYPE TRANSPEPTIDASE FOLD CONTAINING PROTEIN"/>
    <property type="match status" value="1"/>
</dbReference>
<dbReference type="GO" id="GO:0030655">
    <property type="term" value="P:beta-lactam antibiotic catabolic process"/>
    <property type="evidence" value="ECO:0007669"/>
    <property type="project" value="InterPro"/>
</dbReference>
<protein>
    <submittedName>
        <fullName evidence="2">Class A beta-lactamase-related serine hydrolase</fullName>
    </submittedName>
</protein>
<dbReference type="InterPro" id="IPR045155">
    <property type="entry name" value="Beta-lactam_cat"/>
</dbReference>
<gene>
    <name evidence="2" type="ORF">M0R89_08255</name>
</gene>
<dbReference type="SUPFAM" id="SSF56601">
    <property type="entry name" value="beta-lactamase/transpeptidase-like"/>
    <property type="match status" value="1"/>
</dbReference>
<dbReference type="AlphaFoldDB" id="A0A8U0HYN7"/>
<reference evidence="2 3" key="1">
    <citation type="submission" date="2022-04" db="EMBL/GenBank/DDBJ databases">
        <title>Diverse halophilic archaea isolated from saline environments.</title>
        <authorList>
            <person name="Cui H.-L."/>
        </authorList>
    </citation>
    <scope>NUCLEOTIDE SEQUENCE [LARGE SCALE GENOMIC DNA]</scope>
    <source>
        <strain evidence="2 3">XZYJT49</strain>
    </source>
</reference>
<sequence length="299" mass="32404">MRPDPPAVETRAELAEYVESYADRLDGRLGVFLGFPRGPDEFDAVVRRNAETAFAAASTVKLPVLYALYDEYDGRLDDLDRTREIASENRVAGSGLYHLLSATDPSVEDLARAMIAVSDNAATNELINLLGTDRIEAAAADLGMERTRLRRKMMATLGDNDLEPTRDWPADEPANATSPADCARFFADVVHRATLSAAAYDRLLVPLREQKHTMLFPRYLPMDVSLTHKTGRLPTAALDAGYVEPPTESDASDSALPDPDDPPLVFAVFADGLDTGTDGADAIAEIGDAAFSWLSSRSA</sequence>
<dbReference type="InterPro" id="IPR000871">
    <property type="entry name" value="Beta-lactam_class-A"/>
</dbReference>
<dbReference type="Pfam" id="PF13354">
    <property type="entry name" value="Beta-lactamase2"/>
    <property type="match status" value="1"/>
</dbReference>
<dbReference type="Proteomes" id="UP000830729">
    <property type="component" value="Chromosome"/>
</dbReference>
<dbReference type="GO" id="GO:0046677">
    <property type="term" value="P:response to antibiotic"/>
    <property type="evidence" value="ECO:0007669"/>
    <property type="project" value="InterPro"/>
</dbReference>
<evidence type="ECO:0000313" key="3">
    <source>
        <dbReference type="Proteomes" id="UP000830729"/>
    </source>
</evidence>
<proteinExistence type="predicted"/>
<organism evidence="2 3">
    <name type="scientific">Halorussus limi</name>
    <dbReference type="NCBI Taxonomy" id="2938695"/>
    <lineage>
        <taxon>Archaea</taxon>
        <taxon>Methanobacteriati</taxon>
        <taxon>Methanobacteriota</taxon>
        <taxon>Stenosarchaea group</taxon>
        <taxon>Halobacteria</taxon>
        <taxon>Halobacteriales</taxon>
        <taxon>Haladaptataceae</taxon>
        <taxon>Halorussus</taxon>
    </lineage>
</organism>
<feature type="domain" description="Beta-lactamase class A catalytic" evidence="1">
    <location>
        <begin position="45"/>
        <end position="248"/>
    </location>
</feature>